<evidence type="ECO:0000313" key="1">
    <source>
        <dbReference type="EMBL" id="NPT30608.1"/>
    </source>
</evidence>
<reference evidence="1 2" key="1">
    <citation type="submission" date="2018-04" db="EMBL/GenBank/DDBJ databases">
        <authorList>
            <person name="Li G."/>
            <person name="Du W."/>
            <person name="Bai Y."/>
        </authorList>
    </citation>
    <scope>NUCLEOTIDE SEQUENCE [LARGE SCALE GENOMIC DNA]</scope>
    <source>
        <strain evidence="1 2">YYYZ-3</strain>
    </source>
</reference>
<dbReference type="EMBL" id="QDKN01000003">
    <property type="protein sequence ID" value="NPT30608.1"/>
    <property type="molecule type" value="Genomic_DNA"/>
</dbReference>
<sequence>MPAPKVIKCPITGKDTTITQLAKLSGIPRDCLRWRITRGKTGSELLSPINPKYQHTRPYKSYRQIIAGDDINRAIHTPLAMPFSQICKATHIPLDDNHKNYFKRLNREAC</sequence>
<keyword evidence="2" id="KW-1185">Reference proteome</keyword>
<name>A0ABX2B914_9GAMM</name>
<gene>
    <name evidence="1" type="ORF">DDR56_08520</name>
</gene>
<comment type="caution">
    <text evidence="1">The sequence shown here is derived from an EMBL/GenBank/DDBJ whole genome shotgun (WGS) entry which is preliminary data.</text>
</comment>
<dbReference type="Proteomes" id="UP001318401">
    <property type="component" value="Unassembled WGS sequence"/>
</dbReference>
<dbReference type="RefSeq" id="WP_125748392.1">
    <property type="nucleotide sequence ID" value="NZ_CP034367.1"/>
</dbReference>
<proteinExistence type="predicted"/>
<accession>A0ABX2B914</accession>
<protein>
    <submittedName>
        <fullName evidence="1">Uncharacterized protein</fullName>
    </submittedName>
</protein>
<evidence type="ECO:0000313" key="2">
    <source>
        <dbReference type="Proteomes" id="UP001318401"/>
    </source>
</evidence>
<organism evidence="1 2">
    <name type="scientific">Vreelandella venusta</name>
    <dbReference type="NCBI Taxonomy" id="44935"/>
    <lineage>
        <taxon>Bacteria</taxon>
        <taxon>Pseudomonadati</taxon>
        <taxon>Pseudomonadota</taxon>
        <taxon>Gammaproteobacteria</taxon>
        <taxon>Oceanospirillales</taxon>
        <taxon>Halomonadaceae</taxon>
        <taxon>Vreelandella</taxon>
    </lineage>
</organism>